<dbReference type="InterPro" id="IPR041561">
    <property type="entry name" value="PglD_N"/>
</dbReference>
<dbReference type="PANTHER" id="PTHR43300:SF7">
    <property type="entry name" value="UDP-N-ACETYLBACILLOSAMINE N-ACETYLTRANSFERASE"/>
    <property type="match status" value="1"/>
</dbReference>
<protein>
    <recommendedName>
        <fullName evidence="2">PglD N-terminal domain-containing protein</fullName>
    </recommendedName>
</protein>
<dbReference type="Pfam" id="PF00132">
    <property type="entry name" value="Hexapep"/>
    <property type="match status" value="1"/>
</dbReference>
<reference evidence="3 4" key="1">
    <citation type="submission" date="2019-11" db="EMBL/GenBank/DDBJ databases">
        <title>Draft genome of Amycolatopsis RM579.</title>
        <authorList>
            <person name="Duangmal K."/>
            <person name="Mingma R."/>
        </authorList>
    </citation>
    <scope>NUCLEOTIDE SEQUENCE [LARGE SCALE GENOMIC DNA]</scope>
    <source>
        <strain evidence="3 4">RM579</strain>
    </source>
</reference>
<dbReference type="Proteomes" id="UP000440096">
    <property type="component" value="Unassembled WGS sequence"/>
</dbReference>
<dbReference type="OrthoDB" id="708224at2"/>
<dbReference type="Pfam" id="PF17836">
    <property type="entry name" value="PglD_N"/>
    <property type="match status" value="1"/>
</dbReference>
<dbReference type="RefSeq" id="WP_154761074.1">
    <property type="nucleotide sequence ID" value="NZ_WMBA01000084.1"/>
</dbReference>
<accession>A0A6N7ZB64</accession>
<feature type="active site" description="Proton acceptor" evidence="1">
    <location>
        <position position="136"/>
    </location>
</feature>
<feature type="domain" description="PglD N-terminal" evidence="2">
    <location>
        <begin position="5"/>
        <end position="79"/>
    </location>
</feature>
<dbReference type="PANTHER" id="PTHR43300">
    <property type="entry name" value="ACETYLTRANSFERASE"/>
    <property type="match status" value="1"/>
</dbReference>
<dbReference type="NCBIfam" id="TIGR03570">
    <property type="entry name" value="NeuD_NnaD"/>
    <property type="match status" value="1"/>
</dbReference>
<comment type="caution">
    <text evidence="3">The sequence shown here is derived from an EMBL/GenBank/DDBJ whole genome shotgun (WGS) entry which is preliminary data.</text>
</comment>
<dbReference type="InterPro" id="IPR001451">
    <property type="entry name" value="Hexapep"/>
</dbReference>
<evidence type="ECO:0000313" key="4">
    <source>
        <dbReference type="Proteomes" id="UP000440096"/>
    </source>
</evidence>
<dbReference type="CDD" id="cd03360">
    <property type="entry name" value="LbH_AT_putative"/>
    <property type="match status" value="1"/>
</dbReference>
<gene>
    <name evidence="3" type="ORF">GKO32_34215</name>
</gene>
<proteinExistence type="predicted"/>
<feature type="site" description="Increases basicity of active site His" evidence="1">
    <location>
        <position position="137"/>
    </location>
</feature>
<dbReference type="EMBL" id="WMBA01000084">
    <property type="protein sequence ID" value="MTD59004.1"/>
    <property type="molecule type" value="Genomic_DNA"/>
</dbReference>
<evidence type="ECO:0000313" key="3">
    <source>
        <dbReference type="EMBL" id="MTD59004.1"/>
    </source>
</evidence>
<dbReference type="SUPFAM" id="SSF51161">
    <property type="entry name" value="Trimeric LpxA-like enzymes"/>
    <property type="match status" value="1"/>
</dbReference>
<organism evidence="3 4">
    <name type="scientific">Amycolatopsis pithecellobii</name>
    <dbReference type="NCBI Taxonomy" id="664692"/>
    <lineage>
        <taxon>Bacteria</taxon>
        <taxon>Bacillati</taxon>
        <taxon>Actinomycetota</taxon>
        <taxon>Actinomycetes</taxon>
        <taxon>Pseudonocardiales</taxon>
        <taxon>Pseudonocardiaceae</taxon>
        <taxon>Amycolatopsis</taxon>
    </lineage>
</organism>
<dbReference type="InterPro" id="IPR020019">
    <property type="entry name" value="AcTrfase_PglD-like"/>
</dbReference>
<evidence type="ECO:0000256" key="1">
    <source>
        <dbReference type="PIRSR" id="PIRSR620019-1"/>
    </source>
</evidence>
<name>A0A6N7ZB64_9PSEU</name>
<sequence length="208" mass="21098">MRNSLLILGAGALARQIHSVVAALHETGCDYRILGHTDRYPTATTASVPVLGEDHVLADLEASYVIGVAAPSARRRIGEAVSGYGKRAVTLVHPASTVEQHVSISDGSIVMAGVRIQDSATLGNHVFVNANAVVGHDVVIGDYTSVSPLAMLAGGVHVESDAMIGAGAVVLPGRCIGRSAVVGAGAVVTTDVPAGTSVVGVPARQLVK</sequence>
<dbReference type="InterPro" id="IPR050179">
    <property type="entry name" value="Trans_hexapeptide_repeat"/>
</dbReference>
<dbReference type="Gene3D" id="2.160.10.10">
    <property type="entry name" value="Hexapeptide repeat proteins"/>
    <property type="match status" value="1"/>
</dbReference>
<keyword evidence="4" id="KW-1185">Reference proteome</keyword>
<dbReference type="InterPro" id="IPR011004">
    <property type="entry name" value="Trimer_LpxA-like_sf"/>
</dbReference>
<evidence type="ECO:0000259" key="2">
    <source>
        <dbReference type="Pfam" id="PF17836"/>
    </source>
</evidence>
<dbReference type="AlphaFoldDB" id="A0A6N7ZB64"/>
<dbReference type="Gene3D" id="3.40.50.20">
    <property type="match status" value="1"/>
</dbReference>